<evidence type="ECO:0000256" key="8">
    <source>
        <dbReference type="PIRSR" id="PIRSR004762-2"/>
    </source>
</evidence>
<dbReference type="SMART" id="SM00729">
    <property type="entry name" value="Elp3"/>
    <property type="match status" value="1"/>
</dbReference>
<feature type="binding site" evidence="8">
    <location>
        <position position="260"/>
    </location>
    <ligand>
        <name>S-adenosyl-L-methionine</name>
        <dbReference type="ChEBI" id="CHEBI:59789"/>
    </ligand>
</feature>
<feature type="binding site" evidence="7">
    <location>
        <position position="96"/>
    </location>
    <ligand>
        <name>[4Fe-4S] cluster</name>
        <dbReference type="ChEBI" id="CHEBI:49883"/>
        <note>4Fe-4S-S-AdoMet</note>
    </ligand>
</feature>
<dbReference type="SMART" id="SM00876">
    <property type="entry name" value="BATS"/>
    <property type="match status" value="1"/>
</dbReference>
<evidence type="ECO:0000256" key="6">
    <source>
        <dbReference type="ARBA" id="ARBA00034078"/>
    </source>
</evidence>
<feature type="binding site" evidence="7">
    <location>
        <position position="89"/>
    </location>
    <ligand>
        <name>[4Fe-4S] cluster</name>
        <dbReference type="ChEBI" id="CHEBI:49883"/>
        <note>4Fe-4S-S-AdoMet</note>
    </ligand>
</feature>
<dbReference type="EMBL" id="VOGC01000006">
    <property type="protein sequence ID" value="MQN01750.1"/>
    <property type="molecule type" value="Genomic_DNA"/>
</dbReference>
<dbReference type="Proteomes" id="UP000460257">
    <property type="component" value="Unassembled WGS sequence"/>
</dbReference>
<evidence type="ECO:0000313" key="11">
    <source>
        <dbReference type="Proteomes" id="UP000460257"/>
    </source>
</evidence>
<evidence type="ECO:0000313" key="10">
    <source>
        <dbReference type="EMBL" id="MQN01750.1"/>
    </source>
</evidence>
<evidence type="ECO:0000256" key="7">
    <source>
        <dbReference type="PIRSR" id="PIRSR004762-1"/>
    </source>
</evidence>
<proteinExistence type="predicted"/>
<dbReference type="InterPro" id="IPR010722">
    <property type="entry name" value="BATS_dom"/>
</dbReference>
<name>A0A6N7J2C6_9FIRM</name>
<gene>
    <name evidence="10" type="primary">hydE</name>
    <name evidence="10" type="ORF">FRC54_07505</name>
</gene>
<feature type="binding site" evidence="7">
    <location>
        <position position="93"/>
    </location>
    <ligand>
        <name>[4Fe-4S] cluster</name>
        <dbReference type="ChEBI" id="CHEBI:49883"/>
        <note>4Fe-4S-S-AdoMet</note>
    </ligand>
</feature>
<dbReference type="PIRSF" id="PIRSF004762">
    <property type="entry name" value="CHP00423"/>
    <property type="match status" value="1"/>
</dbReference>
<dbReference type="SFLD" id="SFLDG01060">
    <property type="entry name" value="BATS_domain_containing"/>
    <property type="match status" value="1"/>
</dbReference>
<dbReference type="GO" id="GO:0044272">
    <property type="term" value="P:sulfur compound biosynthetic process"/>
    <property type="evidence" value="ECO:0007669"/>
    <property type="project" value="UniProtKB-ARBA"/>
</dbReference>
<protein>
    <submittedName>
        <fullName evidence="10">[FeFe] hydrogenase H-cluster radical SAM maturase HydE</fullName>
    </submittedName>
</protein>
<keyword evidence="4 7" id="KW-0408">Iron</keyword>
<evidence type="ECO:0000256" key="5">
    <source>
        <dbReference type="ARBA" id="ARBA00023014"/>
    </source>
</evidence>
<dbReference type="InterPro" id="IPR013785">
    <property type="entry name" value="Aldolase_TIM"/>
</dbReference>
<dbReference type="InterPro" id="IPR006638">
    <property type="entry name" value="Elp3/MiaA/NifB-like_rSAM"/>
</dbReference>
<feature type="binding site" evidence="8">
    <location>
        <position position="164"/>
    </location>
    <ligand>
        <name>(3R)-3-methyl-D-ornithine</name>
        <dbReference type="ChEBI" id="CHEBI:64642"/>
    </ligand>
</feature>
<dbReference type="SUPFAM" id="SSF102114">
    <property type="entry name" value="Radical SAM enzymes"/>
    <property type="match status" value="1"/>
</dbReference>
<accession>A0A6N7J2C6</accession>
<keyword evidence="1 7" id="KW-0004">4Fe-4S</keyword>
<evidence type="ECO:0000256" key="3">
    <source>
        <dbReference type="ARBA" id="ARBA00022723"/>
    </source>
</evidence>
<dbReference type="GO" id="GO:0051539">
    <property type="term" value="F:4 iron, 4 sulfur cluster binding"/>
    <property type="evidence" value="ECO:0007669"/>
    <property type="project" value="UniProtKB-KW"/>
</dbReference>
<feature type="domain" description="Radical SAM core" evidence="9">
    <location>
        <begin position="75"/>
        <end position="313"/>
    </location>
</feature>
<keyword evidence="3" id="KW-0479">Metal-binding</keyword>
<comment type="cofactor">
    <cofactor evidence="6">
        <name>[2Fe-2S] cluster</name>
        <dbReference type="ChEBI" id="CHEBI:190135"/>
    </cofactor>
</comment>
<dbReference type="InterPro" id="IPR034422">
    <property type="entry name" value="HydE/PylB-like"/>
</dbReference>
<evidence type="ECO:0000256" key="1">
    <source>
        <dbReference type="ARBA" id="ARBA00022485"/>
    </source>
</evidence>
<organism evidence="10 11">
    <name type="scientific">Candidatus Weimeria bifida</name>
    <dbReference type="NCBI Taxonomy" id="2599074"/>
    <lineage>
        <taxon>Bacteria</taxon>
        <taxon>Bacillati</taxon>
        <taxon>Bacillota</taxon>
        <taxon>Clostridia</taxon>
        <taxon>Lachnospirales</taxon>
        <taxon>Lachnospiraceae</taxon>
        <taxon>Candidatus Weimeria</taxon>
    </lineage>
</organism>
<dbReference type="SFLD" id="SFLDS00029">
    <property type="entry name" value="Radical_SAM"/>
    <property type="match status" value="1"/>
</dbReference>
<comment type="caution">
    <text evidence="10">The sequence shown here is derived from an EMBL/GenBank/DDBJ whole genome shotgun (WGS) entry which is preliminary data.</text>
</comment>
<dbReference type="AlphaFoldDB" id="A0A6N7J2C6"/>
<feature type="binding site" evidence="8">
    <location>
        <position position="189"/>
    </location>
    <ligand>
        <name>S-adenosyl-L-methionine</name>
        <dbReference type="ChEBI" id="CHEBI:59789"/>
    </ligand>
</feature>
<keyword evidence="11" id="KW-1185">Reference proteome</keyword>
<dbReference type="PANTHER" id="PTHR43726">
    <property type="entry name" value="3-METHYLORNITHINE SYNTHASE"/>
    <property type="match status" value="1"/>
</dbReference>
<sequence>MKELIEKLKINRDLSDEEMIRLLTMPTGTDESLFPNTPEAGAHPVKRLPLNLQFTDDEELLFGTADEVRRAEYGTAVYVRGLIEFTNFCKNNCYYCGIRRDDAGLTRYRLSKEDILKCAEEGYGLGYRTFVLQGGEDLYYTDQRICDIVLSLHQKYPDCAITLSIGEKSRESYEKYFKAGAERYLLRHETASEEHYRILHPAELSLSHRKQCLFDLKDIGYQVGSGFMVGTLKQTPECILSDLRFLQELAPDMIGIGPYLTHHATPFKNCCNGSLAMTLRLISILRLMFPYALIPATTALGTIHPKGREYGLSAGANVVMPNLSPTKFRKLYSLYENKICTGELSKACADCIAARAASGGYHIVTDRGDVMGH</sequence>
<dbReference type="SFLD" id="SFLDF00348">
    <property type="entry name" value="FeFe_hydrogenase_maturase_(Hyd"/>
    <property type="match status" value="1"/>
</dbReference>
<dbReference type="PROSITE" id="PS51918">
    <property type="entry name" value="RADICAL_SAM"/>
    <property type="match status" value="1"/>
</dbReference>
<reference evidence="10" key="1">
    <citation type="journal article" date="2020" name="Appl. Environ. Microbiol.">
        <title>Medium-Chain Fatty Acid Synthesis by 'Candidatus Weimeria bifida' gen. nov., sp. nov., and 'Candidatus Pseudoramibacter fermentans' sp. nov.</title>
        <authorList>
            <person name="Scarborough M.J."/>
            <person name="Myers K.S."/>
            <person name="Donohue T.J."/>
            <person name="Noguera D.R."/>
        </authorList>
    </citation>
    <scope>NUCLEOTIDE SEQUENCE</scope>
    <source>
        <strain evidence="10">LCO1.1</strain>
    </source>
</reference>
<evidence type="ECO:0000256" key="4">
    <source>
        <dbReference type="ARBA" id="ARBA00023004"/>
    </source>
</evidence>
<dbReference type="InterPro" id="IPR024021">
    <property type="entry name" value="FeFe-hyd_HydE_rSAM"/>
</dbReference>
<comment type="cofactor">
    <cofactor evidence="7">
        <name>[4Fe-4S] cluster</name>
        <dbReference type="ChEBI" id="CHEBI:49883"/>
    </cofactor>
    <text evidence="7">Binds 1 [4Fe-4S] cluster. The cluster is coordinated with 3 cysteines and an exchangeable S-adenosyl-L-methionine.</text>
</comment>
<keyword evidence="5 7" id="KW-0411">Iron-sulfur</keyword>
<dbReference type="GO" id="GO:0042364">
    <property type="term" value="P:water-soluble vitamin biosynthetic process"/>
    <property type="evidence" value="ECO:0007669"/>
    <property type="project" value="UniProtKB-ARBA"/>
</dbReference>
<keyword evidence="2 7" id="KW-0949">S-adenosyl-L-methionine</keyword>
<dbReference type="InterPro" id="IPR058240">
    <property type="entry name" value="rSAM_sf"/>
</dbReference>
<dbReference type="NCBIfam" id="TIGR03956">
    <property type="entry name" value="rSAM_HydE"/>
    <property type="match status" value="1"/>
</dbReference>
<dbReference type="PANTHER" id="PTHR43726:SF1">
    <property type="entry name" value="BIOTIN SYNTHASE"/>
    <property type="match status" value="1"/>
</dbReference>
<dbReference type="SFLD" id="SFLDG01280">
    <property type="entry name" value="HydE/PylB-like"/>
    <property type="match status" value="1"/>
</dbReference>
<evidence type="ECO:0000259" key="9">
    <source>
        <dbReference type="PROSITE" id="PS51918"/>
    </source>
</evidence>
<dbReference type="GO" id="GO:0016740">
    <property type="term" value="F:transferase activity"/>
    <property type="evidence" value="ECO:0007669"/>
    <property type="project" value="TreeGrafter"/>
</dbReference>
<dbReference type="GO" id="GO:0046872">
    <property type="term" value="F:metal ion binding"/>
    <property type="evidence" value="ECO:0007669"/>
    <property type="project" value="UniProtKB-KW"/>
</dbReference>
<dbReference type="CDD" id="cd01335">
    <property type="entry name" value="Radical_SAM"/>
    <property type="match status" value="1"/>
</dbReference>
<dbReference type="Pfam" id="PF04055">
    <property type="entry name" value="Radical_SAM"/>
    <property type="match status" value="1"/>
</dbReference>
<evidence type="ECO:0000256" key="2">
    <source>
        <dbReference type="ARBA" id="ARBA00022691"/>
    </source>
</evidence>
<feature type="binding site" evidence="8">
    <location>
        <position position="209"/>
    </location>
    <ligand>
        <name>S-adenosyl-L-methionine</name>
        <dbReference type="ChEBI" id="CHEBI:59789"/>
    </ligand>
</feature>
<dbReference type="InterPro" id="IPR007197">
    <property type="entry name" value="rSAM"/>
</dbReference>
<dbReference type="Gene3D" id="3.20.20.70">
    <property type="entry name" value="Aldolase class I"/>
    <property type="match status" value="1"/>
</dbReference>